<proteinExistence type="predicted"/>
<dbReference type="AlphaFoldDB" id="A0AB34JKP7"/>
<protein>
    <submittedName>
        <fullName evidence="2">Uncharacterized protein</fullName>
    </submittedName>
</protein>
<organism evidence="2 3">
    <name type="scientific">Prymnesium parvum</name>
    <name type="common">Toxic golden alga</name>
    <dbReference type="NCBI Taxonomy" id="97485"/>
    <lineage>
        <taxon>Eukaryota</taxon>
        <taxon>Haptista</taxon>
        <taxon>Haptophyta</taxon>
        <taxon>Prymnesiophyceae</taxon>
        <taxon>Prymnesiales</taxon>
        <taxon>Prymnesiaceae</taxon>
        <taxon>Prymnesium</taxon>
    </lineage>
</organism>
<evidence type="ECO:0000313" key="3">
    <source>
        <dbReference type="Proteomes" id="UP001515480"/>
    </source>
</evidence>
<feature type="region of interest" description="Disordered" evidence="1">
    <location>
        <begin position="195"/>
        <end position="220"/>
    </location>
</feature>
<dbReference type="EMBL" id="JBGBPQ010000007">
    <property type="protein sequence ID" value="KAL1521485.1"/>
    <property type="molecule type" value="Genomic_DNA"/>
</dbReference>
<name>A0AB34JKP7_PRYPA</name>
<accession>A0AB34JKP7</accession>
<dbReference type="Proteomes" id="UP001515480">
    <property type="component" value="Unassembled WGS sequence"/>
</dbReference>
<evidence type="ECO:0000256" key="1">
    <source>
        <dbReference type="SAM" id="MobiDB-lite"/>
    </source>
</evidence>
<comment type="caution">
    <text evidence="2">The sequence shown here is derived from an EMBL/GenBank/DDBJ whole genome shotgun (WGS) entry which is preliminary data.</text>
</comment>
<sequence>MVHLLPSGKDDRPAGLFIGFKTFDGNDQVYAWMFPDGCGTLDDSKLVHVRLTDLLCVTGEPKNSEPGEKLWLTMLNSYLGGSSEMFKNLKITKYEMIKEQWTGDTNAPVIMSRLDAVFNASELIMRKEAKQFATKNGRVVTNVETAFINEHMPAIEKVREAYEEMVDLFAQPIADRFIQIHCAEEDTGKDVINKATGGHRSNIGERSQGVGRLELGRAHQ</sequence>
<gene>
    <name evidence="2" type="ORF">AB1Y20_021147</name>
</gene>
<reference evidence="2 3" key="1">
    <citation type="journal article" date="2024" name="Science">
        <title>Giant polyketide synthase enzymes in the biosynthesis of giant marine polyether toxins.</title>
        <authorList>
            <person name="Fallon T.R."/>
            <person name="Shende V.V."/>
            <person name="Wierzbicki I.H."/>
            <person name="Pendleton A.L."/>
            <person name="Watervoot N.F."/>
            <person name="Auber R.P."/>
            <person name="Gonzalez D.J."/>
            <person name="Wisecaver J.H."/>
            <person name="Moore B.S."/>
        </authorList>
    </citation>
    <scope>NUCLEOTIDE SEQUENCE [LARGE SCALE GENOMIC DNA]</scope>
    <source>
        <strain evidence="2 3">12B1</strain>
    </source>
</reference>
<evidence type="ECO:0000313" key="2">
    <source>
        <dbReference type="EMBL" id="KAL1521485.1"/>
    </source>
</evidence>
<keyword evidence="3" id="KW-1185">Reference proteome</keyword>